<organism evidence="1 3">
    <name type="scientific">Algoriphagus ratkowskyi</name>
    <dbReference type="NCBI Taxonomy" id="57028"/>
    <lineage>
        <taxon>Bacteria</taxon>
        <taxon>Pseudomonadati</taxon>
        <taxon>Bacteroidota</taxon>
        <taxon>Cytophagia</taxon>
        <taxon>Cytophagales</taxon>
        <taxon>Cyclobacteriaceae</taxon>
        <taxon>Algoriphagus</taxon>
    </lineage>
</organism>
<keyword evidence="4" id="KW-1185">Reference proteome</keyword>
<dbReference type="RefSeq" id="WP_143244194.1">
    <property type="nucleotide sequence ID" value="NZ_MSSV01000006.1"/>
</dbReference>
<reference evidence="1 3" key="1">
    <citation type="submission" date="2018-06" db="EMBL/GenBank/DDBJ databases">
        <title>Genomic Encyclopedia of Archaeal and Bacterial Type Strains, Phase II (KMG-II): from individual species to whole genera.</title>
        <authorList>
            <person name="Goeker M."/>
        </authorList>
    </citation>
    <scope>NUCLEOTIDE SEQUENCE [LARGE SCALE GENOMIC DNA]</scope>
    <source>
        <strain evidence="1 3">DSM 22686</strain>
    </source>
</reference>
<protein>
    <recommendedName>
        <fullName evidence="5">Lipoprotein</fullName>
    </recommendedName>
</protein>
<gene>
    <name evidence="2" type="ORF">ESW18_10150</name>
    <name evidence="1" type="ORF">LV84_01614</name>
</gene>
<dbReference type="Proteomes" id="UP000321927">
    <property type="component" value="Unassembled WGS sequence"/>
</dbReference>
<reference evidence="2 4" key="2">
    <citation type="submission" date="2019-08" db="EMBL/GenBank/DDBJ databases">
        <title>Genome of Algoriphagus ratkowskyi IC026.</title>
        <authorList>
            <person name="Bowman J.P."/>
        </authorList>
    </citation>
    <scope>NUCLEOTIDE SEQUENCE [LARGE SCALE GENOMIC DNA]</scope>
    <source>
        <strain evidence="2 4">IC026</strain>
    </source>
</reference>
<dbReference type="Proteomes" id="UP000249115">
    <property type="component" value="Unassembled WGS sequence"/>
</dbReference>
<proteinExistence type="predicted"/>
<dbReference type="EMBL" id="VORV01000006">
    <property type="protein sequence ID" value="TXD77726.1"/>
    <property type="molecule type" value="Genomic_DNA"/>
</dbReference>
<name>A0A2W7RH37_9BACT</name>
<dbReference type="EMBL" id="QKZU01000005">
    <property type="protein sequence ID" value="PZX58406.1"/>
    <property type="molecule type" value="Genomic_DNA"/>
</dbReference>
<evidence type="ECO:0000313" key="2">
    <source>
        <dbReference type="EMBL" id="TXD77726.1"/>
    </source>
</evidence>
<dbReference type="PROSITE" id="PS51257">
    <property type="entry name" value="PROKAR_LIPOPROTEIN"/>
    <property type="match status" value="1"/>
</dbReference>
<comment type="caution">
    <text evidence="1">The sequence shown here is derived from an EMBL/GenBank/DDBJ whole genome shotgun (WGS) entry which is preliminary data.</text>
</comment>
<sequence>MRIYLINSIVIIFLLFSCNGRRSKQDLSSFKIILFESSDRNIRLMDSMIYSDSSFNYRIEGYGHPNIYVVLTHSHLDENLNINFSNIEIVELVDSDTIEFNDWFAIDNDEKTYIVFKEDFERLKTEKDKDRKIKLYEIYVLAKSIE</sequence>
<evidence type="ECO:0008006" key="5">
    <source>
        <dbReference type="Google" id="ProtNLM"/>
    </source>
</evidence>
<evidence type="ECO:0000313" key="4">
    <source>
        <dbReference type="Proteomes" id="UP000321927"/>
    </source>
</evidence>
<evidence type="ECO:0000313" key="3">
    <source>
        <dbReference type="Proteomes" id="UP000249115"/>
    </source>
</evidence>
<accession>A0A2W7RH37</accession>
<dbReference type="AlphaFoldDB" id="A0A2W7RH37"/>
<evidence type="ECO:0000313" key="1">
    <source>
        <dbReference type="EMBL" id="PZX58406.1"/>
    </source>
</evidence>